<name>A0A820F2W9_9BILA</name>
<evidence type="ECO:0000313" key="3">
    <source>
        <dbReference type="Proteomes" id="UP000663881"/>
    </source>
</evidence>
<feature type="region of interest" description="Disordered" evidence="1">
    <location>
        <begin position="33"/>
        <end position="57"/>
    </location>
</feature>
<sequence length="57" mass="5878">SSYKPTSSTVCKTAARVLVIGGATLVGATVTGNMPQYSPPNLPEQQTAPTTNINTNK</sequence>
<comment type="caution">
    <text evidence="2">The sequence shown here is derived from an EMBL/GenBank/DDBJ whole genome shotgun (WGS) entry which is preliminary data.</text>
</comment>
<dbReference type="AlphaFoldDB" id="A0A820F2W9"/>
<dbReference type="Proteomes" id="UP000663881">
    <property type="component" value="Unassembled WGS sequence"/>
</dbReference>
<proteinExistence type="predicted"/>
<organism evidence="2 3">
    <name type="scientific">Adineta steineri</name>
    <dbReference type="NCBI Taxonomy" id="433720"/>
    <lineage>
        <taxon>Eukaryota</taxon>
        <taxon>Metazoa</taxon>
        <taxon>Spiralia</taxon>
        <taxon>Gnathifera</taxon>
        <taxon>Rotifera</taxon>
        <taxon>Eurotatoria</taxon>
        <taxon>Bdelloidea</taxon>
        <taxon>Adinetida</taxon>
        <taxon>Adinetidae</taxon>
        <taxon>Adineta</taxon>
    </lineage>
</organism>
<feature type="non-terminal residue" evidence="2">
    <location>
        <position position="1"/>
    </location>
</feature>
<reference evidence="2" key="1">
    <citation type="submission" date="2021-02" db="EMBL/GenBank/DDBJ databases">
        <authorList>
            <person name="Nowell W R."/>
        </authorList>
    </citation>
    <scope>NUCLEOTIDE SEQUENCE</scope>
</reference>
<evidence type="ECO:0000313" key="2">
    <source>
        <dbReference type="EMBL" id="CAF4255093.1"/>
    </source>
</evidence>
<accession>A0A820F2W9</accession>
<gene>
    <name evidence="2" type="ORF">OKA104_LOCUS43813</name>
</gene>
<evidence type="ECO:0000256" key="1">
    <source>
        <dbReference type="SAM" id="MobiDB-lite"/>
    </source>
</evidence>
<feature type="compositionally biased region" description="Polar residues" evidence="1">
    <location>
        <begin position="43"/>
        <end position="57"/>
    </location>
</feature>
<protein>
    <submittedName>
        <fullName evidence="2">Uncharacterized protein</fullName>
    </submittedName>
</protein>
<dbReference type="EMBL" id="CAJOAY010012674">
    <property type="protein sequence ID" value="CAF4255093.1"/>
    <property type="molecule type" value="Genomic_DNA"/>
</dbReference>